<dbReference type="GO" id="GO:0016788">
    <property type="term" value="F:hydrolase activity, acting on ester bonds"/>
    <property type="evidence" value="ECO:0007669"/>
    <property type="project" value="InterPro"/>
</dbReference>
<dbReference type="Proteomes" id="UP000800200">
    <property type="component" value="Unassembled WGS sequence"/>
</dbReference>
<evidence type="ECO:0000313" key="2">
    <source>
        <dbReference type="EMBL" id="KAF2188187.1"/>
    </source>
</evidence>
<dbReference type="Pfam" id="PF00657">
    <property type="entry name" value="Lipase_GDSL"/>
    <property type="match status" value="1"/>
</dbReference>
<dbReference type="Gene3D" id="3.40.50.1110">
    <property type="entry name" value="SGNH hydrolase"/>
    <property type="match status" value="1"/>
</dbReference>
<dbReference type="AlphaFoldDB" id="A0A6A6E898"/>
<evidence type="ECO:0000313" key="3">
    <source>
        <dbReference type="Proteomes" id="UP000800200"/>
    </source>
</evidence>
<evidence type="ECO:0000259" key="1">
    <source>
        <dbReference type="PROSITE" id="PS01159"/>
    </source>
</evidence>
<keyword evidence="2" id="KW-0378">Hydrolase</keyword>
<dbReference type="EMBL" id="ML994624">
    <property type="protein sequence ID" value="KAF2188187.1"/>
    <property type="molecule type" value="Genomic_DNA"/>
</dbReference>
<name>A0A6A6E898_9PEZI</name>
<dbReference type="InterPro" id="IPR001087">
    <property type="entry name" value="GDSL"/>
</dbReference>
<dbReference type="SUPFAM" id="SSF52266">
    <property type="entry name" value="SGNH hydrolase"/>
    <property type="match status" value="1"/>
</dbReference>
<feature type="domain" description="WW" evidence="1">
    <location>
        <begin position="31"/>
        <end position="56"/>
    </location>
</feature>
<organism evidence="2 3">
    <name type="scientific">Zopfia rhizophila CBS 207.26</name>
    <dbReference type="NCBI Taxonomy" id="1314779"/>
    <lineage>
        <taxon>Eukaryota</taxon>
        <taxon>Fungi</taxon>
        <taxon>Dikarya</taxon>
        <taxon>Ascomycota</taxon>
        <taxon>Pezizomycotina</taxon>
        <taxon>Dothideomycetes</taxon>
        <taxon>Dothideomycetes incertae sedis</taxon>
        <taxon>Zopfiaceae</taxon>
        <taxon>Zopfia</taxon>
    </lineage>
</organism>
<dbReference type="InterPro" id="IPR045136">
    <property type="entry name" value="Iah1-like"/>
</dbReference>
<proteinExistence type="predicted"/>
<keyword evidence="3" id="KW-1185">Reference proteome</keyword>
<accession>A0A6A6E898</accession>
<reference evidence="2" key="1">
    <citation type="journal article" date="2020" name="Stud. Mycol.">
        <title>101 Dothideomycetes genomes: a test case for predicting lifestyles and emergence of pathogens.</title>
        <authorList>
            <person name="Haridas S."/>
            <person name="Albert R."/>
            <person name="Binder M."/>
            <person name="Bloem J."/>
            <person name="Labutti K."/>
            <person name="Salamov A."/>
            <person name="Andreopoulos B."/>
            <person name="Baker S."/>
            <person name="Barry K."/>
            <person name="Bills G."/>
            <person name="Bluhm B."/>
            <person name="Cannon C."/>
            <person name="Castanera R."/>
            <person name="Culley D."/>
            <person name="Daum C."/>
            <person name="Ezra D."/>
            <person name="Gonzalez J."/>
            <person name="Henrissat B."/>
            <person name="Kuo A."/>
            <person name="Liang C."/>
            <person name="Lipzen A."/>
            <person name="Lutzoni F."/>
            <person name="Magnuson J."/>
            <person name="Mondo S."/>
            <person name="Nolan M."/>
            <person name="Ohm R."/>
            <person name="Pangilinan J."/>
            <person name="Park H.-J."/>
            <person name="Ramirez L."/>
            <person name="Alfaro M."/>
            <person name="Sun H."/>
            <person name="Tritt A."/>
            <person name="Yoshinaga Y."/>
            <person name="Zwiers L.-H."/>
            <person name="Turgeon B."/>
            <person name="Goodwin S."/>
            <person name="Spatafora J."/>
            <person name="Crous P."/>
            <person name="Grigoriev I."/>
        </authorList>
    </citation>
    <scope>NUCLEOTIDE SEQUENCE</scope>
    <source>
        <strain evidence="2">CBS 207.26</strain>
    </source>
</reference>
<dbReference type="PANTHER" id="PTHR14209">
    <property type="entry name" value="ISOAMYL ACETATE-HYDROLYZING ESTERASE 1"/>
    <property type="match status" value="1"/>
</dbReference>
<protein>
    <submittedName>
        <fullName evidence="2">SGNH hydrolase</fullName>
    </submittedName>
</protein>
<dbReference type="PANTHER" id="PTHR14209:SF19">
    <property type="entry name" value="ISOAMYL ACETATE-HYDROLYZING ESTERASE 1 HOMOLOG"/>
    <property type="match status" value="1"/>
</dbReference>
<dbReference type="InterPro" id="IPR036514">
    <property type="entry name" value="SGNH_hydro_sf"/>
</dbReference>
<sequence length="266" mass="30017">MGSKRQLPEIVLFGDSLTQWAFDELTGGFGWVLEQKYAGKAEVFNEDSYTSSWLKPNFQRIIERATEPYAPPTLLLIIFLGANDACLPPTGAHVPIDKFEDNLREFVETVLIQDNMADTKIVLITPPPINIPDPLPDEIGIGPAGAAATKQDPKQDRGYLTYMSKKSYGDKIMEIARFYEETDRVAGLDFWKKLIDAGLADQNRLGDEDAYDEERLPGCGLKWAKEFKSGYFTDRLHLGGLAYDILSRELLELVLKKWPELDPDRI</sequence>
<gene>
    <name evidence="2" type="ORF">K469DRAFT_566610</name>
</gene>
<dbReference type="PROSITE" id="PS01159">
    <property type="entry name" value="WW_DOMAIN_1"/>
    <property type="match status" value="1"/>
</dbReference>
<dbReference type="OrthoDB" id="671439at2759"/>
<dbReference type="InterPro" id="IPR001202">
    <property type="entry name" value="WW_dom"/>
</dbReference>